<dbReference type="AlphaFoldDB" id="A0A1G1SZR0"/>
<protein>
    <recommendedName>
        <fullName evidence="1">J domain-containing protein</fullName>
    </recommendedName>
</protein>
<evidence type="ECO:0000313" key="3">
    <source>
        <dbReference type="Proteomes" id="UP000176294"/>
    </source>
</evidence>
<sequence>MLDQTPFYCPACALETPGQGYNWQVHCPACLRVIATISRQPLPFGKFKAREVHTMSSPEELRYLAWFLANVDIYSNDLGNAILYQLGRVPLYERLPLPQWAAVMELQHPIRPEDVKTAYRRLAKKYHPDAGGTDEQMKQLNAARTQALAHFPI</sequence>
<feature type="domain" description="J" evidence="1">
    <location>
        <begin position="90"/>
        <end position="153"/>
    </location>
</feature>
<accession>A0A1G1SZR0</accession>
<name>A0A1G1SZR0_9BACT</name>
<evidence type="ECO:0000313" key="2">
    <source>
        <dbReference type="EMBL" id="OGX84115.1"/>
    </source>
</evidence>
<dbReference type="SUPFAM" id="SSF46565">
    <property type="entry name" value="Chaperone J-domain"/>
    <property type="match status" value="1"/>
</dbReference>
<comment type="caution">
    <text evidence="2">The sequence shown here is derived from an EMBL/GenBank/DDBJ whole genome shotgun (WGS) entry which is preliminary data.</text>
</comment>
<dbReference type="SMART" id="SM00271">
    <property type="entry name" value="DnaJ"/>
    <property type="match status" value="1"/>
</dbReference>
<dbReference type="PROSITE" id="PS50076">
    <property type="entry name" value="DNAJ_2"/>
    <property type="match status" value="1"/>
</dbReference>
<gene>
    <name evidence="2" type="ORF">BEN47_16695</name>
</gene>
<dbReference type="EMBL" id="MDZB01000123">
    <property type="protein sequence ID" value="OGX84115.1"/>
    <property type="molecule type" value="Genomic_DNA"/>
</dbReference>
<dbReference type="CDD" id="cd06257">
    <property type="entry name" value="DnaJ"/>
    <property type="match status" value="1"/>
</dbReference>
<dbReference type="STRING" id="1908237.BEN47_16695"/>
<dbReference type="Proteomes" id="UP000176294">
    <property type="component" value="Unassembled WGS sequence"/>
</dbReference>
<proteinExistence type="predicted"/>
<organism evidence="2 3">
    <name type="scientific">Hymenobacter lapidarius</name>
    <dbReference type="NCBI Taxonomy" id="1908237"/>
    <lineage>
        <taxon>Bacteria</taxon>
        <taxon>Pseudomonadati</taxon>
        <taxon>Bacteroidota</taxon>
        <taxon>Cytophagia</taxon>
        <taxon>Cytophagales</taxon>
        <taxon>Hymenobacteraceae</taxon>
        <taxon>Hymenobacter</taxon>
    </lineage>
</organism>
<dbReference type="Pfam" id="PF00226">
    <property type="entry name" value="DnaJ"/>
    <property type="match status" value="1"/>
</dbReference>
<dbReference type="InterPro" id="IPR036869">
    <property type="entry name" value="J_dom_sf"/>
</dbReference>
<dbReference type="InterPro" id="IPR001623">
    <property type="entry name" value="DnaJ_domain"/>
</dbReference>
<evidence type="ECO:0000259" key="1">
    <source>
        <dbReference type="PROSITE" id="PS50076"/>
    </source>
</evidence>
<keyword evidence="3" id="KW-1185">Reference proteome</keyword>
<dbReference type="Gene3D" id="1.10.287.110">
    <property type="entry name" value="DnaJ domain"/>
    <property type="match status" value="1"/>
</dbReference>
<reference evidence="2 3" key="1">
    <citation type="submission" date="2016-08" db="EMBL/GenBank/DDBJ databases">
        <title>Hymenobacter coccineus sp. nov., Hymenobacter lapidarius sp. nov. and Hymenobacter glacialis sp. nov., isolated from Antarctic soil.</title>
        <authorList>
            <person name="Sedlacek I."/>
            <person name="Kralova S."/>
            <person name="Kyrova K."/>
            <person name="Maslanova I."/>
            <person name="Stankova E."/>
            <person name="Vrbovska V."/>
            <person name="Nemec M."/>
            <person name="Bartak M."/>
            <person name="Svec P."/>
            <person name="Busse H.-J."/>
            <person name="Pantucek R."/>
        </authorList>
    </citation>
    <scope>NUCLEOTIDE SEQUENCE [LARGE SCALE GENOMIC DNA]</scope>
    <source>
        <strain evidence="2 3">CCM 8643</strain>
    </source>
</reference>